<keyword evidence="8 14" id="KW-0963">Cytoplasm</keyword>
<feature type="binding site" evidence="14 15">
    <location>
        <position position="7"/>
    </location>
    <ligand>
        <name>a divalent metal cation</name>
        <dbReference type="ChEBI" id="CHEBI:60240"/>
    </ligand>
</feature>
<evidence type="ECO:0000313" key="19">
    <source>
        <dbReference type="EMBL" id="KYC57840.1"/>
    </source>
</evidence>
<evidence type="ECO:0000256" key="14">
    <source>
        <dbReference type="HAMAP-Rule" id="MF_00052"/>
    </source>
</evidence>
<dbReference type="EMBL" id="LNJB01000016">
    <property type="protein sequence ID" value="KYC54190.1"/>
    <property type="molecule type" value="Genomic_DNA"/>
</dbReference>
<dbReference type="PROSITE" id="PS51975">
    <property type="entry name" value="RNASE_H_2"/>
    <property type="match status" value="1"/>
</dbReference>
<comment type="function">
    <text evidence="3 14 16">Endonuclease that specifically degrades the RNA of RNA-DNA hybrids.</text>
</comment>
<accession>A0A150JKS8</accession>
<dbReference type="EMBL" id="LNJE01000008">
    <property type="protein sequence ID" value="KYC57840.1"/>
    <property type="molecule type" value="Genomic_DNA"/>
</dbReference>
<comment type="similarity">
    <text evidence="5 14 16">Belongs to the RNase HII family.</text>
</comment>
<evidence type="ECO:0000256" key="15">
    <source>
        <dbReference type="PROSITE-ProRule" id="PRU01319"/>
    </source>
</evidence>
<dbReference type="GO" id="GO:0006298">
    <property type="term" value="P:mismatch repair"/>
    <property type="evidence" value="ECO:0007669"/>
    <property type="project" value="TreeGrafter"/>
</dbReference>
<evidence type="ECO:0000313" key="20">
    <source>
        <dbReference type="Proteomes" id="UP000092420"/>
    </source>
</evidence>
<dbReference type="GO" id="GO:0003723">
    <property type="term" value="F:RNA binding"/>
    <property type="evidence" value="ECO:0007669"/>
    <property type="project" value="UniProtKB-UniRule"/>
</dbReference>
<evidence type="ECO:0000256" key="4">
    <source>
        <dbReference type="ARBA" id="ARBA00004496"/>
    </source>
</evidence>
<dbReference type="InterPro" id="IPR024567">
    <property type="entry name" value="RNase_HII/HIII_dom"/>
</dbReference>
<proteinExistence type="inferred from homology"/>
<keyword evidence="13 14" id="KW-0464">Manganese</keyword>
<dbReference type="Proteomes" id="UP000092420">
    <property type="component" value="Unassembled WGS sequence"/>
</dbReference>
<accession>A0A150JI11</accession>
<evidence type="ECO:0000256" key="8">
    <source>
        <dbReference type="ARBA" id="ARBA00022490"/>
    </source>
</evidence>
<evidence type="ECO:0000256" key="11">
    <source>
        <dbReference type="ARBA" id="ARBA00022759"/>
    </source>
</evidence>
<accession>A0A150JAH2</accession>
<evidence type="ECO:0000256" key="12">
    <source>
        <dbReference type="ARBA" id="ARBA00022801"/>
    </source>
</evidence>
<gene>
    <name evidence="14 18" type="primary">rnhB</name>
    <name evidence="18" type="ORF">AN188_01198</name>
    <name evidence="19" type="ORF">APG09_00867</name>
</gene>
<feature type="domain" description="RNase H type-2" evidence="17">
    <location>
        <begin position="1"/>
        <end position="216"/>
    </location>
</feature>
<evidence type="ECO:0000256" key="16">
    <source>
        <dbReference type="RuleBase" id="RU003515"/>
    </source>
</evidence>
<dbReference type="GO" id="GO:0004523">
    <property type="term" value="F:RNA-DNA hybrid ribonuclease activity"/>
    <property type="evidence" value="ECO:0007669"/>
    <property type="project" value="UniProtKB-UniRule"/>
</dbReference>
<dbReference type="Gene3D" id="1.10.10.460">
    <property type="entry name" value="Ribonuclease hii. Domain 2"/>
    <property type="match status" value="1"/>
</dbReference>
<comment type="cofactor">
    <cofactor evidence="14 15">
        <name>Mn(2+)</name>
        <dbReference type="ChEBI" id="CHEBI:29035"/>
    </cofactor>
    <cofactor evidence="14 15">
        <name>Mg(2+)</name>
        <dbReference type="ChEBI" id="CHEBI:18420"/>
    </cofactor>
    <text evidence="14 15">Manganese or magnesium. Binds 1 divalent metal ion per monomer in the absence of substrate. May bind a second metal ion after substrate binding.</text>
</comment>
<dbReference type="GO" id="GO:0032299">
    <property type="term" value="C:ribonuclease H2 complex"/>
    <property type="evidence" value="ECO:0007669"/>
    <property type="project" value="TreeGrafter"/>
</dbReference>
<dbReference type="Pfam" id="PF01351">
    <property type="entry name" value="RNase_HII"/>
    <property type="match status" value="1"/>
</dbReference>
<dbReference type="AlphaFoldDB" id="A0A150JAH2"/>
<dbReference type="PATRIC" id="fig|1706435.3.peg.862"/>
<dbReference type="InterPro" id="IPR012337">
    <property type="entry name" value="RNaseH-like_sf"/>
</dbReference>
<evidence type="ECO:0000256" key="2">
    <source>
        <dbReference type="ARBA" id="ARBA00001946"/>
    </source>
</evidence>
<dbReference type="NCBIfam" id="TIGR00729">
    <property type="entry name" value="ribonuclease HII"/>
    <property type="match status" value="1"/>
</dbReference>
<keyword evidence="9 14" id="KW-0540">Nuclease</keyword>
<evidence type="ECO:0000256" key="7">
    <source>
        <dbReference type="ARBA" id="ARBA00019179"/>
    </source>
</evidence>
<comment type="caution">
    <text evidence="18">The sequence shown here is derived from an EMBL/GenBank/DDBJ whole genome shotgun (WGS) entry which is preliminary data.</text>
</comment>
<dbReference type="InterPro" id="IPR001352">
    <property type="entry name" value="RNase_HII/HIII"/>
</dbReference>
<dbReference type="PANTHER" id="PTHR10954">
    <property type="entry name" value="RIBONUCLEASE H2 SUBUNIT A"/>
    <property type="match status" value="1"/>
</dbReference>
<evidence type="ECO:0000313" key="18">
    <source>
        <dbReference type="EMBL" id="KYC54190.1"/>
    </source>
</evidence>
<evidence type="ECO:0000256" key="1">
    <source>
        <dbReference type="ARBA" id="ARBA00000077"/>
    </source>
</evidence>
<feature type="binding site" evidence="14 15">
    <location>
        <position position="107"/>
    </location>
    <ligand>
        <name>a divalent metal cation</name>
        <dbReference type="ChEBI" id="CHEBI:60240"/>
    </ligand>
</feature>
<sequence length="222" mass="25420">MQICGVDEAGRGPVIGPLVVASFSLPEDKLYLIESLKVKDSKKLSQKKREELYLEIVNLPGKYFFKILSPSFLNKEMKKFSLNYIELLAFKEAILELKTSMKKVICDSCDVNSDRFSGNLKELLGDEFASCEVIASHKAEDKYPVVAAASILAKVKRDELIKKIEEDVDVSIGSGYPSDPKTVNFLKDYYRLNNRFPDFVRTEWKTLDNIKNMRNQRKLYDI</sequence>
<organism evidence="18 20">
    <name type="scientific">Candidatus Methanofastidiosum methylothiophilum</name>
    <dbReference type="NCBI Taxonomy" id="1705564"/>
    <lineage>
        <taxon>Archaea</taxon>
        <taxon>Methanobacteriati</taxon>
        <taxon>Methanobacteriota</taxon>
        <taxon>Stenosarchaea group</taxon>
        <taxon>Candidatus Methanofastidiosia</taxon>
        <taxon>Candidatus Methanofastidiosales</taxon>
        <taxon>Candidatus Methanofastidiosaceae</taxon>
        <taxon>Candidatus Methanofastidiosum</taxon>
    </lineage>
</organism>
<keyword evidence="10 14" id="KW-0479">Metal-binding</keyword>
<keyword evidence="11 14" id="KW-0255">Endonuclease</keyword>
<dbReference type="PANTHER" id="PTHR10954:SF23">
    <property type="entry name" value="RIBONUCLEASE"/>
    <property type="match status" value="1"/>
</dbReference>
<evidence type="ECO:0000256" key="13">
    <source>
        <dbReference type="ARBA" id="ARBA00023211"/>
    </source>
</evidence>
<dbReference type="PATRIC" id="fig|1706433.3.peg.1203"/>
<dbReference type="GO" id="GO:0043137">
    <property type="term" value="P:DNA replication, removal of RNA primer"/>
    <property type="evidence" value="ECO:0007669"/>
    <property type="project" value="TreeGrafter"/>
</dbReference>
<keyword evidence="12 14" id="KW-0378">Hydrolase</keyword>
<comment type="catalytic activity">
    <reaction evidence="1 14 15 16">
        <text>Endonucleolytic cleavage to 5'-phosphomonoester.</text>
        <dbReference type="EC" id="3.1.26.4"/>
    </reaction>
</comment>
<evidence type="ECO:0000256" key="3">
    <source>
        <dbReference type="ARBA" id="ARBA00004065"/>
    </source>
</evidence>
<protein>
    <recommendedName>
        <fullName evidence="7 14">Ribonuclease HII</fullName>
        <shortName evidence="14">RNase HII</shortName>
        <ecNumber evidence="6 14">3.1.26.4</ecNumber>
    </recommendedName>
</protein>
<dbReference type="InterPro" id="IPR020787">
    <property type="entry name" value="RNase_HII_arc"/>
</dbReference>
<evidence type="ECO:0000259" key="17">
    <source>
        <dbReference type="PROSITE" id="PS51975"/>
    </source>
</evidence>
<evidence type="ECO:0000256" key="10">
    <source>
        <dbReference type="ARBA" id="ARBA00022723"/>
    </source>
</evidence>
<reference evidence="18 20" key="1">
    <citation type="journal article" date="2016" name="ISME J.">
        <title>Chasing the elusive Euryarchaeota class WSA2: genomes reveal a uniquely fastidious methyl-reducing methanogen.</title>
        <authorList>
            <person name="Nobu M.K."/>
            <person name="Narihiro T."/>
            <person name="Kuroda K."/>
            <person name="Mei R."/>
            <person name="Liu W.T."/>
        </authorList>
    </citation>
    <scope>NUCLEOTIDE SEQUENCE [LARGE SCALE GENOMIC DNA]</scope>
    <source>
        <strain evidence="18">ADurb1013_Bin02101</strain>
        <strain evidence="19">ADurb1213_Bin02801</strain>
    </source>
</reference>
<dbReference type="InterPro" id="IPR036397">
    <property type="entry name" value="RNaseH_sf"/>
</dbReference>
<evidence type="ECO:0000256" key="9">
    <source>
        <dbReference type="ARBA" id="ARBA00022722"/>
    </source>
</evidence>
<dbReference type="GO" id="GO:0030145">
    <property type="term" value="F:manganese ion binding"/>
    <property type="evidence" value="ECO:0007669"/>
    <property type="project" value="UniProtKB-UniRule"/>
</dbReference>
<dbReference type="Gene3D" id="3.30.420.10">
    <property type="entry name" value="Ribonuclease H-like superfamily/Ribonuclease H"/>
    <property type="match status" value="1"/>
</dbReference>
<dbReference type="GO" id="GO:0005737">
    <property type="term" value="C:cytoplasm"/>
    <property type="evidence" value="ECO:0007669"/>
    <property type="project" value="UniProtKB-SubCell"/>
</dbReference>
<evidence type="ECO:0000256" key="5">
    <source>
        <dbReference type="ARBA" id="ARBA00007383"/>
    </source>
</evidence>
<dbReference type="EC" id="3.1.26.4" evidence="6 14"/>
<dbReference type="HAMAP" id="MF_00052_A">
    <property type="entry name" value="RNase_HII_A"/>
    <property type="match status" value="1"/>
</dbReference>
<feature type="binding site" evidence="14 15">
    <location>
        <position position="8"/>
    </location>
    <ligand>
        <name>a divalent metal cation</name>
        <dbReference type="ChEBI" id="CHEBI:60240"/>
    </ligand>
</feature>
<comment type="subcellular location">
    <subcellularLocation>
        <location evidence="4 14">Cytoplasm</location>
    </subcellularLocation>
</comment>
<dbReference type="FunFam" id="1.10.10.460:FF:000001">
    <property type="entry name" value="Ribonuclease"/>
    <property type="match status" value="1"/>
</dbReference>
<name>A0A150JAH2_9EURY</name>
<dbReference type="CDD" id="cd07180">
    <property type="entry name" value="RNase_HII_archaea_like"/>
    <property type="match status" value="1"/>
</dbReference>
<dbReference type="InterPro" id="IPR023160">
    <property type="entry name" value="RNase_HII_hlx-loop-hlx_cap_dom"/>
</dbReference>
<evidence type="ECO:0000256" key="6">
    <source>
        <dbReference type="ARBA" id="ARBA00012180"/>
    </source>
</evidence>
<comment type="cofactor">
    <cofactor evidence="2">
        <name>Mg(2+)</name>
        <dbReference type="ChEBI" id="CHEBI:18420"/>
    </cofactor>
</comment>
<dbReference type="SUPFAM" id="SSF53098">
    <property type="entry name" value="Ribonuclease H-like"/>
    <property type="match status" value="1"/>
</dbReference>
<dbReference type="InterPro" id="IPR004649">
    <property type="entry name" value="RNase_H2_suA"/>
</dbReference>